<organism evidence="2 3">
    <name type="scientific">Pontibacterium sinense</name>
    <dbReference type="NCBI Taxonomy" id="2781979"/>
    <lineage>
        <taxon>Bacteria</taxon>
        <taxon>Pseudomonadati</taxon>
        <taxon>Pseudomonadota</taxon>
        <taxon>Gammaproteobacteria</taxon>
        <taxon>Oceanospirillales</taxon>
        <taxon>Oceanospirillaceae</taxon>
        <taxon>Pontibacterium</taxon>
    </lineage>
</organism>
<dbReference type="SUPFAM" id="SSF50630">
    <property type="entry name" value="Acid proteases"/>
    <property type="match status" value="1"/>
</dbReference>
<dbReference type="AlphaFoldDB" id="A0A8J7K711"/>
<sequence length="175" mass="19500">MPVVQKDPDHNRRFMARLMTYGFWIILLAGFTVYFGGLLEKKHNPNLHLANSTGQPSPEVVLKRNAYGHYVAPGLINDVPVIFMLDTGATSISIPKSVADTMQLRQRGSSRVNTANGSITVHNVRLDSVSLGSITLNDMRAHINPYMEGNTVLLGMSFMKHLEMVQKGDTLRLRH</sequence>
<evidence type="ECO:0000313" key="2">
    <source>
        <dbReference type="EMBL" id="MBE9399335.1"/>
    </source>
</evidence>
<name>A0A8J7K711_9GAMM</name>
<dbReference type="PROSITE" id="PS00141">
    <property type="entry name" value="ASP_PROTEASE"/>
    <property type="match status" value="1"/>
</dbReference>
<feature type="transmembrane region" description="Helical" evidence="1">
    <location>
        <begin position="21"/>
        <end position="39"/>
    </location>
</feature>
<reference evidence="2" key="1">
    <citation type="submission" date="2020-10" db="EMBL/GenBank/DDBJ databases">
        <title>Bacterium isolated from coastal waters sediment.</title>
        <authorList>
            <person name="Chen R.-J."/>
            <person name="Lu D.-C."/>
            <person name="Zhu K.-L."/>
            <person name="Du Z.-J."/>
        </authorList>
    </citation>
    <scope>NUCLEOTIDE SEQUENCE</scope>
    <source>
        <strain evidence="2">N1Y112</strain>
    </source>
</reference>
<keyword evidence="2" id="KW-0645">Protease</keyword>
<dbReference type="InterPro" id="IPR001969">
    <property type="entry name" value="Aspartic_peptidase_AS"/>
</dbReference>
<gene>
    <name evidence="2" type="ORF">IOQ59_18900</name>
</gene>
<protein>
    <submittedName>
        <fullName evidence="2">Retroviral-like aspartic protease family protein</fullName>
    </submittedName>
</protein>
<proteinExistence type="predicted"/>
<dbReference type="Gene3D" id="2.40.70.10">
    <property type="entry name" value="Acid Proteases"/>
    <property type="match status" value="1"/>
</dbReference>
<dbReference type="CDD" id="cd05483">
    <property type="entry name" value="retropepsin_like_bacteria"/>
    <property type="match status" value="1"/>
</dbReference>
<keyword evidence="1" id="KW-0812">Transmembrane</keyword>
<dbReference type="RefSeq" id="WP_193955030.1">
    <property type="nucleotide sequence ID" value="NZ_JADEYS010000025.1"/>
</dbReference>
<dbReference type="GO" id="GO:0004190">
    <property type="term" value="F:aspartic-type endopeptidase activity"/>
    <property type="evidence" value="ECO:0007669"/>
    <property type="project" value="InterPro"/>
</dbReference>
<keyword evidence="1" id="KW-0472">Membrane</keyword>
<keyword evidence="2" id="KW-0378">Hydrolase</keyword>
<evidence type="ECO:0000313" key="3">
    <source>
        <dbReference type="Proteomes" id="UP000640333"/>
    </source>
</evidence>
<dbReference type="InterPro" id="IPR021109">
    <property type="entry name" value="Peptidase_aspartic_dom_sf"/>
</dbReference>
<keyword evidence="1" id="KW-1133">Transmembrane helix</keyword>
<dbReference type="Pfam" id="PF13975">
    <property type="entry name" value="gag-asp_proteas"/>
    <property type="match status" value="1"/>
</dbReference>
<dbReference type="EMBL" id="JADEYS010000025">
    <property type="protein sequence ID" value="MBE9399335.1"/>
    <property type="molecule type" value="Genomic_DNA"/>
</dbReference>
<dbReference type="InterPro" id="IPR034122">
    <property type="entry name" value="Retropepsin-like_bacterial"/>
</dbReference>
<keyword evidence="3" id="KW-1185">Reference proteome</keyword>
<evidence type="ECO:0000256" key="1">
    <source>
        <dbReference type="SAM" id="Phobius"/>
    </source>
</evidence>
<dbReference type="InterPro" id="IPR011969">
    <property type="entry name" value="Clan_AA_Asp_peptidase_C"/>
</dbReference>
<dbReference type="Proteomes" id="UP000640333">
    <property type="component" value="Unassembled WGS sequence"/>
</dbReference>
<comment type="caution">
    <text evidence="2">The sequence shown here is derived from an EMBL/GenBank/DDBJ whole genome shotgun (WGS) entry which is preliminary data.</text>
</comment>
<dbReference type="NCBIfam" id="TIGR02281">
    <property type="entry name" value="clan_AA_DTGA"/>
    <property type="match status" value="1"/>
</dbReference>
<dbReference type="GO" id="GO:0006508">
    <property type="term" value="P:proteolysis"/>
    <property type="evidence" value="ECO:0007669"/>
    <property type="project" value="UniProtKB-KW"/>
</dbReference>
<accession>A0A8J7K711</accession>